<dbReference type="InterPro" id="IPR058570">
    <property type="entry name" value="HROB_OB"/>
</dbReference>
<feature type="compositionally biased region" description="Low complexity" evidence="1">
    <location>
        <begin position="54"/>
        <end position="67"/>
    </location>
</feature>
<dbReference type="Proteomes" id="UP001516400">
    <property type="component" value="Unassembled WGS sequence"/>
</dbReference>
<evidence type="ECO:0000313" key="3">
    <source>
        <dbReference type="EMBL" id="KAL3271483.1"/>
    </source>
</evidence>
<name>A0ABD2MYC1_9CUCU</name>
<dbReference type="AlphaFoldDB" id="A0ABD2MYC1"/>
<evidence type="ECO:0000313" key="4">
    <source>
        <dbReference type="Proteomes" id="UP001516400"/>
    </source>
</evidence>
<evidence type="ECO:0000256" key="1">
    <source>
        <dbReference type="SAM" id="MobiDB-lite"/>
    </source>
</evidence>
<dbReference type="PANTHER" id="PTHR14523:SF1">
    <property type="entry name" value="HOMOLOGOUS RECOMBINATION OB-FOLD PROTEIN"/>
    <property type="match status" value="1"/>
</dbReference>
<dbReference type="Pfam" id="PF15072">
    <property type="entry name" value="HROB"/>
    <property type="match status" value="1"/>
</dbReference>
<feature type="compositionally biased region" description="Polar residues" evidence="1">
    <location>
        <begin position="76"/>
        <end position="100"/>
    </location>
</feature>
<gene>
    <name evidence="3" type="ORF">HHI36_021966</name>
</gene>
<reference evidence="3 4" key="1">
    <citation type="journal article" date="2021" name="BMC Biol.">
        <title>Horizontally acquired antibacterial genes associated with adaptive radiation of ladybird beetles.</title>
        <authorList>
            <person name="Li H.S."/>
            <person name="Tang X.F."/>
            <person name="Huang Y.H."/>
            <person name="Xu Z.Y."/>
            <person name="Chen M.L."/>
            <person name="Du X.Y."/>
            <person name="Qiu B.Y."/>
            <person name="Chen P.T."/>
            <person name="Zhang W."/>
            <person name="Slipinski A."/>
            <person name="Escalona H.E."/>
            <person name="Waterhouse R.M."/>
            <person name="Zwick A."/>
            <person name="Pang H."/>
        </authorList>
    </citation>
    <scope>NUCLEOTIDE SEQUENCE [LARGE SCALE GENOMIC DNA]</scope>
    <source>
        <strain evidence="3">SYSU2018</strain>
    </source>
</reference>
<evidence type="ECO:0000259" key="2">
    <source>
        <dbReference type="Pfam" id="PF15072"/>
    </source>
</evidence>
<feature type="region of interest" description="Disordered" evidence="1">
    <location>
        <begin position="50"/>
        <end position="100"/>
    </location>
</feature>
<dbReference type="PANTHER" id="PTHR14523">
    <property type="entry name" value="UNCHARACTERIZED PROTEIN C17ORF53 HOMOLOG"/>
    <property type="match status" value="1"/>
</dbReference>
<proteinExistence type="predicted"/>
<dbReference type="EMBL" id="JABFTP020000042">
    <property type="protein sequence ID" value="KAL3271483.1"/>
    <property type="molecule type" value="Genomic_DNA"/>
</dbReference>
<protein>
    <recommendedName>
        <fullName evidence="2">Homologous recombination OB-fold protein OB-fold domain-containing protein</fullName>
    </recommendedName>
</protein>
<accession>A0ABD2MYC1</accession>
<keyword evidence="4" id="KW-1185">Reference proteome</keyword>
<sequence length="397" mass="44748">MILTLISKKNWFQILNCSQPTNQTLKRSCSELFENEANKKLKTVSKTCINANNSPLSSRESIESSTSHLEPENFHSTKTSTTSENQNQRSIQQVNLSQQASTSRNNFIAEKVYVNKNTEKHVDNKICRLKSSDSNATRRKFPGPAGILPERGFNAHMSEHLDRSASSESKDEICSQTTGFIFSDGPWERMKVDHLPKSNGETFLPDKYNIHWIKNKVIMKKLINQKAPFLAAFVHSIRSHSIQNPIVNLTLKDKTGTIQGTILHNLYEEYSSDLSVGSVIVLKDISVLNTGSNNEPYLTITPNNLISIYTSNQKSGNSQNSSSQNSNTHIYKVCVQSISAGEILSNINELKRLYKLEIDNSKRNIQRISSKIEIGGKTSICDNFKRQCIMPIEKKVY</sequence>
<comment type="caution">
    <text evidence="3">The sequence shown here is derived from an EMBL/GenBank/DDBJ whole genome shotgun (WGS) entry which is preliminary data.</text>
</comment>
<dbReference type="InterPro" id="IPR028045">
    <property type="entry name" value="HROB"/>
</dbReference>
<feature type="domain" description="Homologous recombination OB-fold protein OB-fold" evidence="2">
    <location>
        <begin position="225"/>
        <end position="311"/>
    </location>
</feature>
<organism evidence="3 4">
    <name type="scientific">Cryptolaemus montrouzieri</name>
    <dbReference type="NCBI Taxonomy" id="559131"/>
    <lineage>
        <taxon>Eukaryota</taxon>
        <taxon>Metazoa</taxon>
        <taxon>Ecdysozoa</taxon>
        <taxon>Arthropoda</taxon>
        <taxon>Hexapoda</taxon>
        <taxon>Insecta</taxon>
        <taxon>Pterygota</taxon>
        <taxon>Neoptera</taxon>
        <taxon>Endopterygota</taxon>
        <taxon>Coleoptera</taxon>
        <taxon>Polyphaga</taxon>
        <taxon>Cucujiformia</taxon>
        <taxon>Coccinelloidea</taxon>
        <taxon>Coccinellidae</taxon>
        <taxon>Scymninae</taxon>
        <taxon>Scymnini</taxon>
        <taxon>Cryptolaemus</taxon>
    </lineage>
</organism>